<evidence type="ECO:0000313" key="2">
    <source>
        <dbReference type="EMBL" id="EFU29464.1"/>
    </source>
</evidence>
<comment type="caution">
    <text evidence="2">The sequence shown here is derived from an EMBL/GenBank/DDBJ whole genome shotgun (WGS) entry which is preliminary data.</text>
</comment>
<accession>E6KAD1</accession>
<proteinExistence type="predicted"/>
<dbReference type="Proteomes" id="UP000003112">
    <property type="component" value="Unassembled WGS sequence"/>
</dbReference>
<feature type="transmembrane region" description="Helical" evidence="1">
    <location>
        <begin position="39"/>
        <end position="57"/>
    </location>
</feature>
<keyword evidence="1" id="KW-0472">Membrane</keyword>
<dbReference type="EMBL" id="AEPD01000047">
    <property type="protein sequence ID" value="EFU29464.1"/>
    <property type="molecule type" value="Genomic_DNA"/>
</dbReference>
<dbReference type="AlphaFoldDB" id="E6KAD1"/>
<evidence type="ECO:0000313" key="3">
    <source>
        <dbReference type="Proteomes" id="UP000003112"/>
    </source>
</evidence>
<name>E6KAD1_9BACT</name>
<dbReference type="HOGENOM" id="CLU_1946838_0_0_10"/>
<reference evidence="2 3" key="1">
    <citation type="submission" date="2010-10" db="EMBL/GenBank/DDBJ databases">
        <authorList>
            <person name="Muzny D."/>
            <person name="Qin X."/>
            <person name="Deng J."/>
            <person name="Jiang H."/>
            <person name="Liu Y."/>
            <person name="Qu J."/>
            <person name="Song X.-Z."/>
            <person name="Zhang L."/>
            <person name="Thornton R."/>
            <person name="Coyle M."/>
            <person name="Francisco L."/>
            <person name="Jackson L."/>
            <person name="Javaid M."/>
            <person name="Korchina V."/>
            <person name="Kovar C."/>
            <person name="Mata R."/>
            <person name="Mathew T."/>
            <person name="Ngo R."/>
            <person name="Nguyen L."/>
            <person name="Nguyen N."/>
            <person name="Okwuonu G."/>
            <person name="Ongeri F."/>
            <person name="Pham C."/>
            <person name="Simmons D."/>
            <person name="Wilczek-Boney K."/>
            <person name="Hale W."/>
            <person name="Jakkamsetti A."/>
            <person name="Pham P."/>
            <person name="Ruth R."/>
            <person name="San Lucas F."/>
            <person name="Warren J."/>
            <person name="Zhang J."/>
            <person name="Zhao Z."/>
            <person name="Zhou C."/>
            <person name="Zhu D."/>
            <person name="Lee S."/>
            <person name="Bess C."/>
            <person name="Blankenburg K."/>
            <person name="Forbes L."/>
            <person name="Fu Q."/>
            <person name="Gubbala S."/>
            <person name="Hirani K."/>
            <person name="Jayaseelan J.C."/>
            <person name="Lara F."/>
            <person name="Munidasa M."/>
            <person name="Palculict T."/>
            <person name="Patil S."/>
            <person name="Pu L.-L."/>
            <person name="Saada N."/>
            <person name="Tang L."/>
            <person name="Weissenberger G."/>
            <person name="Zhu Y."/>
            <person name="Hemphill L."/>
            <person name="Shang Y."/>
            <person name="Youmans B."/>
            <person name="Ayvaz T."/>
            <person name="Ross M."/>
            <person name="Santibanez J."/>
            <person name="Aqrawi P."/>
            <person name="Gross S."/>
            <person name="Joshi V."/>
            <person name="Fowler G."/>
            <person name="Nazareth L."/>
            <person name="Reid J."/>
            <person name="Worley K."/>
            <person name="Petrosino J."/>
            <person name="Highlander S."/>
            <person name="Gibbs R."/>
        </authorList>
    </citation>
    <scope>NUCLEOTIDE SEQUENCE [LARGE SCALE GENOMIC DNA]</scope>
    <source>
        <strain evidence="2 3">ATCC 33574</strain>
    </source>
</reference>
<organism evidence="2 3">
    <name type="scientific">Segatella buccae ATCC 33574</name>
    <dbReference type="NCBI Taxonomy" id="873513"/>
    <lineage>
        <taxon>Bacteria</taxon>
        <taxon>Pseudomonadati</taxon>
        <taxon>Bacteroidota</taxon>
        <taxon>Bacteroidia</taxon>
        <taxon>Bacteroidales</taxon>
        <taxon>Prevotellaceae</taxon>
        <taxon>Segatella</taxon>
    </lineage>
</organism>
<keyword evidence="3" id="KW-1185">Reference proteome</keyword>
<evidence type="ECO:0000256" key="1">
    <source>
        <dbReference type="SAM" id="Phobius"/>
    </source>
</evidence>
<protein>
    <submittedName>
        <fullName evidence="2">Uncharacterized protein</fullName>
    </submittedName>
</protein>
<keyword evidence="1" id="KW-1133">Transmembrane helix</keyword>
<keyword evidence="1" id="KW-0812">Transmembrane</keyword>
<gene>
    <name evidence="2" type="ORF">HMPREF6485_2567</name>
</gene>
<sequence>MATTYQKKAYICDRRYALHTRQQSILHHQNLPTMDHTTLITILLIAACLGLVVYNFLHKKHIHYNADELKKAVGRIFDDSHSHTVSKKKFLESLKNQYSCTQKDALYLLGMARKLHFVTMTDKEVELVE</sequence>